<keyword evidence="4" id="KW-1185">Reference proteome</keyword>
<dbReference type="EMBL" id="LN609529">
    <property type="protein sequence ID" value="CEF66616.1"/>
    <property type="molecule type" value="Genomic_DNA"/>
</dbReference>
<dbReference type="CTD" id="36378981"/>
<feature type="chain" id="PRO_5015030633" evidence="2">
    <location>
        <begin position="18"/>
        <end position="209"/>
    </location>
</feature>
<proteinExistence type="predicted"/>
<evidence type="ECO:0000256" key="1">
    <source>
        <dbReference type="SAM" id="Phobius"/>
    </source>
</evidence>
<dbReference type="RefSeq" id="XP_024505816.1">
    <property type="nucleotide sequence ID" value="XM_024652217.1"/>
</dbReference>
<feature type="transmembrane region" description="Helical" evidence="1">
    <location>
        <begin position="141"/>
        <end position="162"/>
    </location>
</feature>
<keyword evidence="1" id="KW-0472">Membrane</keyword>
<evidence type="ECO:0000256" key="2">
    <source>
        <dbReference type="SAM" id="SignalP"/>
    </source>
</evidence>
<reference evidence="5" key="2">
    <citation type="submission" date="2020-12" db="UniProtKB">
        <authorList>
            <consortium name="WormBaseParasite"/>
        </authorList>
    </citation>
    <scope>IDENTIFICATION</scope>
</reference>
<evidence type="ECO:0000313" key="5">
    <source>
        <dbReference type="WBParaSite" id="SRAE_2000128400.1"/>
    </source>
</evidence>
<dbReference type="GeneID" id="36378981"/>
<keyword evidence="1" id="KW-1133">Transmembrane helix</keyword>
<name>A0A090LA18_STRRB</name>
<accession>A0A090LA18</accession>
<dbReference type="WBParaSite" id="SRAE_2000128400.1">
    <property type="protein sequence ID" value="SRAE_2000128400.1"/>
    <property type="gene ID" value="WBGene00261487"/>
</dbReference>
<gene>
    <name evidence="3 5 6" type="ORF">SRAE_2000128400</name>
</gene>
<reference evidence="3 4" key="1">
    <citation type="submission" date="2014-09" db="EMBL/GenBank/DDBJ databases">
        <authorList>
            <person name="Martin A.A."/>
        </authorList>
    </citation>
    <scope>NUCLEOTIDE SEQUENCE</scope>
    <source>
        <strain evidence="4">ED321</strain>
        <strain evidence="3">ED321 Heterogonic</strain>
    </source>
</reference>
<dbReference type="WormBase" id="SRAE_2000128400">
    <property type="protein sequence ID" value="SRP00634"/>
    <property type="gene ID" value="WBGene00261487"/>
</dbReference>
<dbReference type="Proteomes" id="UP000035682">
    <property type="component" value="Unplaced"/>
</dbReference>
<keyword evidence="2" id="KW-0732">Signal</keyword>
<organism evidence="3">
    <name type="scientific">Strongyloides ratti</name>
    <name type="common">Parasitic roundworm</name>
    <dbReference type="NCBI Taxonomy" id="34506"/>
    <lineage>
        <taxon>Eukaryota</taxon>
        <taxon>Metazoa</taxon>
        <taxon>Ecdysozoa</taxon>
        <taxon>Nematoda</taxon>
        <taxon>Chromadorea</taxon>
        <taxon>Rhabditida</taxon>
        <taxon>Tylenchina</taxon>
        <taxon>Panagrolaimomorpha</taxon>
        <taxon>Strongyloidoidea</taxon>
        <taxon>Strongyloididae</taxon>
        <taxon>Strongyloides</taxon>
    </lineage>
</organism>
<evidence type="ECO:0000313" key="4">
    <source>
        <dbReference type="Proteomes" id="UP000035682"/>
    </source>
</evidence>
<evidence type="ECO:0000313" key="6">
    <source>
        <dbReference type="WormBase" id="SRAE_2000128400"/>
    </source>
</evidence>
<keyword evidence="1" id="KW-0812">Transmembrane</keyword>
<protein>
    <submittedName>
        <fullName evidence="3 5">Uncharacterized protein</fullName>
    </submittedName>
</protein>
<feature type="signal peptide" evidence="2">
    <location>
        <begin position="1"/>
        <end position="17"/>
    </location>
</feature>
<evidence type="ECO:0000313" key="3">
    <source>
        <dbReference type="EMBL" id="CEF66616.1"/>
    </source>
</evidence>
<sequence>MIVLLTFLLCHLTLINSILSPEEYDFYYDPKTKNKEVREKRSTNDEKKAKNLIDQFQNTGNKKKREIASTGDENFDKTQEYFNKLSLDKKFEFMRKNVHEIEHIIDESKLINQVGHSKIRSNRLDEQKINREKEINSVSNFMSFLLFIGLICCFIYCIYLMLIGCMTVPPQQSTTHILHDSTVTRGPTTIYPVPPPTYTSILNNPPNKD</sequence>
<dbReference type="AlphaFoldDB" id="A0A090LA18"/>